<evidence type="ECO:0000313" key="3">
    <source>
        <dbReference type="Proteomes" id="UP001057291"/>
    </source>
</evidence>
<dbReference type="RefSeq" id="WP_282199341.1">
    <property type="nucleotide sequence ID" value="NZ_BOQE01000001.1"/>
</dbReference>
<proteinExistence type="predicted"/>
<dbReference type="Pfam" id="PF20613">
    <property type="entry name" value="HipA_2"/>
    <property type="match status" value="1"/>
</dbReference>
<feature type="domain" description="HipA-like kinase" evidence="1">
    <location>
        <begin position="8"/>
        <end position="223"/>
    </location>
</feature>
<comment type="caution">
    <text evidence="2">The sequence shown here is derived from an EMBL/GenBank/DDBJ whole genome shotgun (WGS) entry which is preliminary data.</text>
</comment>
<dbReference type="InterPro" id="IPR046748">
    <property type="entry name" value="HipA_2"/>
</dbReference>
<evidence type="ECO:0000313" key="2">
    <source>
        <dbReference type="EMBL" id="GIM46211.1"/>
    </source>
</evidence>
<dbReference type="AlphaFoldDB" id="A0AAV4LER1"/>
<dbReference type="EMBL" id="BOQE01000001">
    <property type="protein sequence ID" value="GIM46211.1"/>
    <property type="molecule type" value="Genomic_DNA"/>
</dbReference>
<accession>A0AAV4LER1</accession>
<gene>
    <name evidence="2" type="ORF">DNHGIG_17600</name>
</gene>
<name>A0AAV4LER1_9BACL</name>
<protein>
    <recommendedName>
        <fullName evidence="1">HipA-like kinase domain-containing protein</fullName>
    </recommendedName>
</protein>
<evidence type="ECO:0000259" key="1">
    <source>
        <dbReference type="Pfam" id="PF20613"/>
    </source>
</evidence>
<dbReference type="Proteomes" id="UP001057291">
    <property type="component" value="Unassembled WGS sequence"/>
</dbReference>
<keyword evidence="3" id="KW-1185">Reference proteome</keyword>
<sequence>MKTAIRYLRAMDTGLAKAQLFECDDGNLYVVKFMNNPQGIRGLPNELICYRLAEMLDLPVPKGHIIYIPQMIIDLHPPLQDLKVQPGLHFGSQFIHPTQAATEEAIASCVNLDKAPGMLVFDNWVHNFDRNKKNVIVTIGNKPKFYMIDHQCCLGGGWWTIKKLLRNCDYVKPIWCSMHPRFVPYIDHKGLQDAIDTLQSLSRKRIREAVVDIPKEWGVTQDELDVLVYYLDKRKWHVVAAIEQLEPLFPKSD</sequence>
<organism evidence="2 3">
    <name type="scientific">Collibacillus ludicampi</name>
    <dbReference type="NCBI Taxonomy" id="2771369"/>
    <lineage>
        <taxon>Bacteria</taxon>
        <taxon>Bacillati</taxon>
        <taxon>Bacillota</taxon>
        <taxon>Bacilli</taxon>
        <taxon>Bacillales</taxon>
        <taxon>Alicyclobacillaceae</taxon>
        <taxon>Collibacillus</taxon>
    </lineage>
</organism>
<reference evidence="2" key="1">
    <citation type="journal article" date="2023" name="Int. J. Syst. Evol. Microbiol.">
        <title>Collibacillus ludicampi gen. nov., sp. nov., a new soil bacterium of the family Alicyclobacillaceae.</title>
        <authorList>
            <person name="Jojima T."/>
            <person name="Ioku Y."/>
            <person name="Fukuta Y."/>
            <person name="Shirasaka N."/>
            <person name="Matsumura Y."/>
            <person name="Mori M."/>
        </authorList>
    </citation>
    <scope>NUCLEOTIDE SEQUENCE</scope>
    <source>
        <strain evidence="2">TP075</strain>
    </source>
</reference>